<dbReference type="OrthoDB" id="4774240at2759"/>
<reference evidence="3 4" key="1">
    <citation type="submission" date="2019-03" db="EMBL/GenBank/DDBJ databases">
        <title>Draft genome sequence of Xylaria hypoxylon DSM 108379, a ubiquitous saprotrophic-parasitic fungi on hardwood.</title>
        <authorList>
            <person name="Buettner E."/>
            <person name="Leonhardt S."/>
            <person name="Gebauer A.M."/>
            <person name="Liers C."/>
            <person name="Hofrichter M."/>
            <person name="Kellner H."/>
        </authorList>
    </citation>
    <scope>NUCLEOTIDE SEQUENCE [LARGE SCALE GENOMIC DNA]</scope>
    <source>
        <strain evidence="3 4">DSM 108379</strain>
    </source>
</reference>
<evidence type="ECO:0000256" key="1">
    <source>
        <dbReference type="SAM" id="Coils"/>
    </source>
</evidence>
<evidence type="ECO:0000313" key="3">
    <source>
        <dbReference type="EMBL" id="TGJ82872.1"/>
    </source>
</evidence>
<feature type="compositionally biased region" description="Low complexity" evidence="2">
    <location>
        <begin position="210"/>
        <end position="227"/>
    </location>
</feature>
<name>A0A4Z0Z2P1_9PEZI</name>
<gene>
    <name evidence="3" type="ORF">E0Z10_g5891</name>
</gene>
<feature type="coiled-coil region" evidence="1">
    <location>
        <begin position="61"/>
        <end position="158"/>
    </location>
</feature>
<feature type="compositionally biased region" description="Basic and acidic residues" evidence="2">
    <location>
        <begin position="186"/>
        <end position="209"/>
    </location>
</feature>
<keyword evidence="4" id="KW-1185">Reference proteome</keyword>
<proteinExistence type="predicted"/>
<dbReference type="EMBL" id="SKBN01000112">
    <property type="protein sequence ID" value="TGJ82872.1"/>
    <property type="molecule type" value="Genomic_DNA"/>
</dbReference>
<evidence type="ECO:0000256" key="2">
    <source>
        <dbReference type="SAM" id="MobiDB-lite"/>
    </source>
</evidence>
<dbReference type="STRING" id="37992.A0A4Z0Z2P1"/>
<dbReference type="Proteomes" id="UP000297716">
    <property type="component" value="Unassembled WGS sequence"/>
</dbReference>
<feature type="region of interest" description="Disordered" evidence="2">
    <location>
        <begin position="1"/>
        <end position="50"/>
    </location>
</feature>
<feature type="compositionally biased region" description="Polar residues" evidence="2">
    <location>
        <begin position="262"/>
        <end position="283"/>
    </location>
</feature>
<evidence type="ECO:0000313" key="4">
    <source>
        <dbReference type="Proteomes" id="UP000297716"/>
    </source>
</evidence>
<keyword evidence="1" id="KW-0175">Coiled coil</keyword>
<dbReference type="AlphaFoldDB" id="A0A4Z0Z2P1"/>
<feature type="compositionally biased region" description="Low complexity" evidence="2">
    <location>
        <begin position="29"/>
        <end position="44"/>
    </location>
</feature>
<accession>A0A4Z0Z2P1</accession>
<organism evidence="3 4">
    <name type="scientific">Xylaria hypoxylon</name>
    <dbReference type="NCBI Taxonomy" id="37992"/>
    <lineage>
        <taxon>Eukaryota</taxon>
        <taxon>Fungi</taxon>
        <taxon>Dikarya</taxon>
        <taxon>Ascomycota</taxon>
        <taxon>Pezizomycotina</taxon>
        <taxon>Sordariomycetes</taxon>
        <taxon>Xylariomycetidae</taxon>
        <taxon>Xylariales</taxon>
        <taxon>Xylariaceae</taxon>
        <taxon>Xylaria</taxon>
    </lineage>
</organism>
<comment type="caution">
    <text evidence="3">The sequence shown here is derived from an EMBL/GenBank/DDBJ whole genome shotgun (WGS) entry which is preliminary data.</text>
</comment>
<sequence>MSDSRRVKFSSSPPLRGVLKHHEPHPRDSGVGSSSSDHTGSSGSLDERFTARDYNIQSNNVDALREALADTIKDVENWKNRYLKKDSEQIETRRNLRNTESLYRDSCERNNTMQAQLESMEDRMAKQDVALDIANSKIEDLESDLSEWRDKYKSLHELYEEARHSVDVSIVSGGSGEHSLGRTRSHRETRDSAELTTRMKERINRDHPDSGSAKSSRSSEGTSSSKRSGQRTSTTASDKPYIERMPKASTNSLTSPRHPGNYTLTTASNSSTSRKHGANTSSRASHRENGDYVAHPLPDRTRRAE</sequence>
<protein>
    <submittedName>
        <fullName evidence="3">Uncharacterized protein</fullName>
    </submittedName>
</protein>
<feature type="region of interest" description="Disordered" evidence="2">
    <location>
        <begin position="170"/>
        <end position="305"/>
    </location>
</feature>